<evidence type="ECO:0000313" key="3">
    <source>
        <dbReference type="Proteomes" id="UP000291084"/>
    </source>
</evidence>
<proteinExistence type="predicted"/>
<evidence type="ECO:0000313" key="2">
    <source>
        <dbReference type="EMBL" id="BAU01303.1"/>
    </source>
</evidence>
<dbReference type="AlphaFoldDB" id="A0A0S3T8A2"/>
<sequence>MANRPTNAERLDDLTIKVDSILEQLSLLMVRPPSPQPHVSPSNSNAPDGFRRPHMKLEVPRFDGTDPIGWIFKISQFFDY</sequence>
<evidence type="ECO:0000256" key="1">
    <source>
        <dbReference type="SAM" id="MobiDB-lite"/>
    </source>
</evidence>
<gene>
    <name evidence="2" type="primary">Vigan.11G051200</name>
    <name evidence="2" type="ORF">VIGAN_11051200</name>
</gene>
<feature type="region of interest" description="Disordered" evidence="1">
    <location>
        <begin position="33"/>
        <end position="52"/>
    </location>
</feature>
<organism evidence="2 3">
    <name type="scientific">Vigna angularis var. angularis</name>
    <dbReference type="NCBI Taxonomy" id="157739"/>
    <lineage>
        <taxon>Eukaryota</taxon>
        <taxon>Viridiplantae</taxon>
        <taxon>Streptophyta</taxon>
        <taxon>Embryophyta</taxon>
        <taxon>Tracheophyta</taxon>
        <taxon>Spermatophyta</taxon>
        <taxon>Magnoliopsida</taxon>
        <taxon>eudicotyledons</taxon>
        <taxon>Gunneridae</taxon>
        <taxon>Pentapetalae</taxon>
        <taxon>rosids</taxon>
        <taxon>fabids</taxon>
        <taxon>Fabales</taxon>
        <taxon>Fabaceae</taxon>
        <taxon>Papilionoideae</taxon>
        <taxon>50 kb inversion clade</taxon>
        <taxon>NPAAA clade</taxon>
        <taxon>indigoferoid/millettioid clade</taxon>
        <taxon>Phaseoleae</taxon>
        <taxon>Vigna</taxon>
    </lineage>
</organism>
<reference evidence="2 3" key="1">
    <citation type="journal article" date="2015" name="Sci. Rep.">
        <title>The power of single molecule real-time sequencing technology in the de novo assembly of a eukaryotic genome.</title>
        <authorList>
            <person name="Sakai H."/>
            <person name="Naito K."/>
            <person name="Ogiso-Tanaka E."/>
            <person name="Takahashi Y."/>
            <person name="Iseki K."/>
            <person name="Muto C."/>
            <person name="Satou K."/>
            <person name="Teruya K."/>
            <person name="Shiroma A."/>
            <person name="Shimoji M."/>
            <person name="Hirano T."/>
            <person name="Itoh T."/>
            <person name="Kaga A."/>
            <person name="Tomooka N."/>
        </authorList>
    </citation>
    <scope>NUCLEOTIDE SEQUENCE [LARGE SCALE GENOMIC DNA]</scope>
    <source>
        <strain evidence="3">cv. Shumari</strain>
    </source>
</reference>
<dbReference type="Proteomes" id="UP000291084">
    <property type="component" value="Chromosome 11"/>
</dbReference>
<accession>A0A0S3T8A2</accession>
<keyword evidence="3" id="KW-1185">Reference proteome</keyword>
<name>A0A0S3T8A2_PHAAN</name>
<protein>
    <submittedName>
        <fullName evidence="2">Uncharacterized protein</fullName>
    </submittedName>
</protein>
<dbReference type="EMBL" id="AP015044">
    <property type="protein sequence ID" value="BAU01303.1"/>
    <property type="molecule type" value="Genomic_DNA"/>
</dbReference>
<feature type="non-terminal residue" evidence="2">
    <location>
        <position position="80"/>
    </location>
</feature>